<reference evidence="3" key="1">
    <citation type="journal article" date="2021" name="Nat. Commun.">
        <title>Genetic determinants of endophytism in the Arabidopsis root mycobiome.</title>
        <authorList>
            <person name="Mesny F."/>
            <person name="Miyauchi S."/>
            <person name="Thiergart T."/>
            <person name="Pickel B."/>
            <person name="Atanasova L."/>
            <person name="Karlsson M."/>
            <person name="Huettel B."/>
            <person name="Barry K.W."/>
            <person name="Haridas S."/>
            <person name="Chen C."/>
            <person name="Bauer D."/>
            <person name="Andreopoulos W."/>
            <person name="Pangilinan J."/>
            <person name="LaButti K."/>
            <person name="Riley R."/>
            <person name="Lipzen A."/>
            <person name="Clum A."/>
            <person name="Drula E."/>
            <person name="Henrissat B."/>
            <person name="Kohler A."/>
            <person name="Grigoriev I.V."/>
            <person name="Martin F.M."/>
            <person name="Hacquard S."/>
        </authorList>
    </citation>
    <scope>NUCLEOTIDE SEQUENCE</scope>
    <source>
        <strain evidence="3">MPI-CAGE-CH-0243</strain>
    </source>
</reference>
<feature type="region of interest" description="Disordered" evidence="1">
    <location>
        <begin position="208"/>
        <end position="244"/>
    </location>
</feature>
<feature type="chain" id="PRO_5040121449" evidence="2">
    <location>
        <begin position="22"/>
        <end position="278"/>
    </location>
</feature>
<evidence type="ECO:0000313" key="4">
    <source>
        <dbReference type="Proteomes" id="UP000700596"/>
    </source>
</evidence>
<feature type="signal peptide" evidence="2">
    <location>
        <begin position="1"/>
        <end position="21"/>
    </location>
</feature>
<sequence>MQLLTLTSGLAAALLTSTVSAKYNFNATGNASGRVKIINTCDYPVYLWSIFDEQGCGAKDAVTLKSGDFYWEAYRKDAQVKTARAVSIKLSKKDVCKPGDITQVEYRQDFYNPGFNFLFTDISFVDCEGEDCPGRDKYSWYVGTKAQKAQKATDPAWCIYNFDCHDKVTCGKNSYVKWNDDWATHSCDVDADQDFYICGYKDTNKPVPAPSSYKEEPKPVTTQAPSKTEEPKVKAAAITEAPSSAEPPKVKTIIEYVTAYVDGKKRHVHGHAHRHFRA</sequence>
<dbReference type="AlphaFoldDB" id="A0A9P9DID0"/>
<dbReference type="SUPFAM" id="SSF49870">
    <property type="entry name" value="Osmotin, thaumatin-like protein"/>
    <property type="match status" value="1"/>
</dbReference>
<protein>
    <submittedName>
        <fullName evidence="3">Uncharacterized protein</fullName>
    </submittedName>
</protein>
<keyword evidence="4" id="KW-1185">Reference proteome</keyword>
<dbReference type="Proteomes" id="UP000700596">
    <property type="component" value="Unassembled WGS sequence"/>
</dbReference>
<evidence type="ECO:0000313" key="3">
    <source>
        <dbReference type="EMBL" id="KAH7121185.1"/>
    </source>
</evidence>
<proteinExistence type="predicted"/>
<dbReference type="InterPro" id="IPR006771">
    <property type="entry name" value="CetA-like"/>
</dbReference>
<dbReference type="InterPro" id="IPR037176">
    <property type="entry name" value="Osmotin/thaumatin-like_sf"/>
</dbReference>
<dbReference type="EMBL" id="JAGMWT010000010">
    <property type="protein sequence ID" value="KAH7121185.1"/>
    <property type="molecule type" value="Genomic_DNA"/>
</dbReference>
<comment type="caution">
    <text evidence="3">The sequence shown here is derived from an EMBL/GenBank/DDBJ whole genome shotgun (WGS) entry which is preliminary data.</text>
</comment>
<dbReference type="OrthoDB" id="5144514at2759"/>
<evidence type="ECO:0000256" key="1">
    <source>
        <dbReference type="SAM" id="MobiDB-lite"/>
    </source>
</evidence>
<evidence type="ECO:0000256" key="2">
    <source>
        <dbReference type="SAM" id="SignalP"/>
    </source>
</evidence>
<dbReference type="PANTHER" id="PTHR36195:SF6">
    <property type="entry name" value="SECRETED THAUMATIN-LIKE PROTEIN CALA"/>
    <property type="match status" value="1"/>
</dbReference>
<gene>
    <name evidence="3" type="ORF">B0J11DRAFT_59236</name>
</gene>
<keyword evidence="2" id="KW-0732">Signal</keyword>
<organism evidence="3 4">
    <name type="scientific">Dendryphion nanum</name>
    <dbReference type="NCBI Taxonomy" id="256645"/>
    <lineage>
        <taxon>Eukaryota</taxon>
        <taxon>Fungi</taxon>
        <taxon>Dikarya</taxon>
        <taxon>Ascomycota</taxon>
        <taxon>Pezizomycotina</taxon>
        <taxon>Dothideomycetes</taxon>
        <taxon>Pleosporomycetidae</taxon>
        <taxon>Pleosporales</taxon>
        <taxon>Torulaceae</taxon>
        <taxon>Dendryphion</taxon>
    </lineage>
</organism>
<dbReference type="PANTHER" id="PTHR36195">
    <property type="entry name" value="DOMAIN PROTEIN, PUTATIVE (AFU_ORTHOLOGUE AFUA_5G01990)-RELATED-RELATED"/>
    <property type="match status" value="1"/>
</dbReference>
<dbReference type="Pfam" id="PF04681">
    <property type="entry name" value="Bys1"/>
    <property type="match status" value="1"/>
</dbReference>
<accession>A0A9P9DID0</accession>
<name>A0A9P9DID0_9PLEO</name>